<reference evidence="2" key="1">
    <citation type="submission" date="2022-07" db="EMBL/GenBank/DDBJ databases">
        <title>Genome sequencing of Photobacterium atrarenae GJH2-4.</title>
        <authorList>
            <person name="Park S.-J."/>
        </authorList>
    </citation>
    <scope>NUCLEOTIDE SEQUENCE</scope>
    <source>
        <strain evidence="2">GJH2-4</strain>
    </source>
</reference>
<evidence type="ECO:0000259" key="1">
    <source>
        <dbReference type="PROSITE" id="PS50943"/>
    </source>
</evidence>
<dbReference type="RefSeq" id="WP_255388434.1">
    <property type="nucleotide sequence ID" value="NZ_CP101508.1"/>
</dbReference>
<dbReference type="CDD" id="cd00093">
    <property type="entry name" value="HTH_XRE"/>
    <property type="match status" value="1"/>
</dbReference>
<sequence>MIYNPRQLANYLKLLRTRKHLTQAQVAKRVGIKQSTLSSFETNPETTRLQTFFKIIQALELNLEVHERKVAVEAQDDEVW</sequence>
<evidence type="ECO:0000313" key="2">
    <source>
        <dbReference type="EMBL" id="UTV27220.1"/>
    </source>
</evidence>
<feature type="domain" description="HTH cro/C1-type" evidence="1">
    <location>
        <begin position="12"/>
        <end position="66"/>
    </location>
</feature>
<evidence type="ECO:0000313" key="3">
    <source>
        <dbReference type="Proteomes" id="UP001057998"/>
    </source>
</evidence>
<dbReference type="InterPro" id="IPR001387">
    <property type="entry name" value="Cro/C1-type_HTH"/>
</dbReference>
<dbReference type="EMBL" id="CP101508">
    <property type="protein sequence ID" value="UTV27220.1"/>
    <property type="molecule type" value="Genomic_DNA"/>
</dbReference>
<dbReference type="Pfam" id="PF01381">
    <property type="entry name" value="HTH_3"/>
    <property type="match status" value="1"/>
</dbReference>
<dbReference type="SUPFAM" id="SSF47413">
    <property type="entry name" value="lambda repressor-like DNA-binding domains"/>
    <property type="match status" value="1"/>
</dbReference>
<proteinExistence type="predicted"/>
<dbReference type="PROSITE" id="PS50943">
    <property type="entry name" value="HTH_CROC1"/>
    <property type="match status" value="1"/>
</dbReference>
<dbReference type="SMART" id="SM00530">
    <property type="entry name" value="HTH_XRE"/>
    <property type="match status" value="1"/>
</dbReference>
<gene>
    <name evidence="2" type="primary">hipB</name>
    <name evidence="2" type="ORF">NNL38_12895</name>
</gene>
<dbReference type="Proteomes" id="UP001057998">
    <property type="component" value="Chromosome 1"/>
</dbReference>
<dbReference type="NCBIfam" id="NF007271">
    <property type="entry name" value="PRK09726.1"/>
    <property type="match status" value="1"/>
</dbReference>
<accession>A0ABY5GEH3</accession>
<name>A0ABY5GEH3_9GAMM</name>
<organism evidence="2 3">
    <name type="scientific">Photobacterium atrarenae</name>
    <dbReference type="NCBI Taxonomy" id="865757"/>
    <lineage>
        <taxon>Bacteria</taxon>
        <taxon>Pseudomonadati</taxon>
        <taxon>Pseudomonadota</taxon>
        <taxon>Gammaproteobacteria</taxon>
        <taxon>Vibrionales</taxon>
        <taxon>Vibrionaceae</taxon>
        <taxon>Photobacterium</taxon>
    </lineage>
</organism>
<keyword evidence="3" id="KW-1185">Reference proteome</keyword>
<dbReference type="Gene3D" id="1.10.260.40">
    <property type="entry name" value="lambda repressor-like DNA-binding domains"/>
    <property type="match status" value="1"/>
</dbReference>
<protein>
    <submittedName>
        <fullName evidence="2">Type II toxin-antitoxin system antitoxin HipB</fullName>
    </submittedName>
</protein>
<dbReference type="InterPro" id="IPR010982">
    <property type="entry name" value="Lambda_DNA-bd_dom_sf"/>
</dbReference>